<dbReference type="InterPro" id="IPR011701">
    <property type="entry name" value="MFS"/>
</dbReference>
<feature type="transmembrane region" description="Helical" evidence="7">
    <location>
        <begin position="187"/>
        <end position="211"/>
    </location>
</feature>
<feature type="transmembrane region" description="Helical" evidence="7">
    <location>
        <begin position="377"/>
        <end position="398"/>
    </location>
</feature>
<evidence type="ECO:0000256" key="4">
    <source>
        <dbReference type="ARBA" id="ARBA00022989"/>
    </source>
</evidence>
<dbReference type="InterPro" id="IPR005829">
    <property type="entry name" value="Sugar_transporter_CS"/>
</dbReference>
<feature type="transmembrane region" description="Helical" evidence="7">
    <location>
        <begin position="64"/>
        <end position="85"/>
    </location>
</feature>
<feature type="region of interest" description="Disordered" evidence="6">
    <location>
        <begin position="1"/>
        <end position="24"/>
    </location>
</feature>
<dbReference type="PROSITE" id="PS00216">
    <property type="entry name" value="SUGAR_TRANSPORT_1"/>
    <property type="match status" value="1"/>
</dbReference>
<accession>A0ABY7UXM5</accession>
<evidence type="ECO:0000256" key="1">
    <source>
        <dbReference type="ARBA" id="ARBA00004651"/>
    </source>
</evidence>
<protein>
    <submittedName>
        <fullName evidence="9">MFS transporter</fullName>
    </submittedName>
</protein>
<feature type="transmembrane region" description="Helical" evidence="7">
    <location>
        <begin position="315"/>
        <end position="337"/>
    </location>
</feature>
<evidence type="ECO:0000256" key="3">
    <source>
        <dbReference type="ARBA" id="ARBA00022692"/>
    </source>
</evidence>
<keyword evidence="10" id="KW-1185">Reference proteome</keyword>
<feature type="domain" description="Major facilitator superfamily (MFS) profile" evidence="8">
    <location>
        <begin position="29"/>
        <end position="401"/>
    </location>
</feature>
<reference evidence="9 10" key="1">
    <citation type="submission" date="2022-12" db="EMBL/GenBank/DDBJ databases">
        <title>Genome Sequence of Deinococcus aquaticus Type Strain PB314.</title>
        <authorList>
            <person name="Albert C."/>
            <person name="Hill J."/>
            <person name="Boren L."/>
            <person name="Scholz-Ng S."/>
            <person name="Fatema N."/>
            <person name="Grosso R."/>
            <person name="Soboslay E."/>
            <person name="Tuohy J."/>
        </authorList>
    </citation>
    <scope>NUCLEOTIDE SEQUENCE [LARGE SCALE GENOMIC DNA]</scope>
    <source>
        <strain evidence="9 10">PB-314</strain>
    </source>
</reference>
<gene>
    <name evidence="9" type="ORF">M8445_09670</name>
</gene>
<dbReference type="Pfam" id="PF07690">
    <property type="entry name" value="MFS_1"/>
    <property type="match status" value="1"/>
</dbReference>
<evidence type="ECO:0000313" key="9">
    <source>
        <dbReference type="EMBL" id="WDA57630.1"/>
    </source>
</evidence>
<dbReference type="Gene3D" id="1.20.1250.20">
    <property type="entry name" value="MFS general substrate transporter like domains"/>
    <property type="match status" value="1"/>
</dbReference>
<proteinExistence type="predicted"/>
<name>A0ABY7UXM5_9DEIO</name>
<keyword evidence="3 7" id="KW-0812">Transmembrane</keyword>
<dbReference type="Proteomes" id="UP001217044">
    <property type="component" value="Chromosome"/>
</dbReference>
<dbReference type="EMBL" id="CP115165">
    <property type="protein sequence ID" value="WDA57630.1"/>
    <property type="molecule type" value="Genomic_DNA"/>
</dbReference>
<sequence length="407" mass="41360">MSVPATRPTVLASAHPPAPTSGAAPDRLTQLTLLLLSTLTIMSGATIAPALPAMQAHFADVPNAAFLVKLSLTIVGLVIALTAPLSGVLADRYGRRPVLLASLALYALGGGAGLIADSIGSLLAGRIVLGLAVAGTMTAAGALVNDLFSGPARGKFLSQQAAFGNFGGAVLMPLGGLLAAASWRAPFALYLIALLLIPLTLRLAGGLPAPLPTDSAQDSRPRWASIGVIYALSVGYMIVFYLMPTQGPFLLRTLGAAPAVTGLLLGAFTLVAAITSLVYSRFTGRFHAQRTAALGLILLAAGWLTVSGADTVTGALLGLILGGTGGGLVFPNLYTWLADLTPPAWRGRVTAGMSSAIFLGQFLSPVLLTSAPGHEGLIFRVGALLAAVMSAALVAFSLRRTPTARAG</sequence>
<feature type="transmembrane region" description="Helical" evidence="7">
    <location>
        <begin position="349"/>
        <end position="371"/>
    </location>
</feature>
<evidence type="ECO:0000256" key="7">
    <source>
        <dbReference type="SAM" id="Phobius"/>
    </source>
</evidence>
<dbReference type="InterPro" id="IPR050189">
    <property type="entry name" value="MFS_Efflux_Transporters"/>
</dbReference>
<feature type="transmembrane region" description="Helical" evidence="7">
    <location>
        <begin position="31"/>
        <end position="52"/>
    </location>
</feature>
<feature type="transmembrane region" description="Helical" evidence="7">
    <location>
        <begin position="97"/>
        <end position="115"/>
    </location>
</feature>
<organism evidence="9 10">
    <name type="scientific">Deinococcus aquaticus</name>
    <dbReference type="NCBI Taxonomy" id="328692"/>
    <lineage>
        <taxon>Bacteria</taxon>
        <taxon>Thermotogati</taxon>
        <taxon>Deinococcota</taxon>
        <taxon>Deinococci</taxon>
        <taxon>Deinococcales</taxon>
        <taxon>Deinococcaceae</taxon>
        <taxon>Deinococcus</taxon>
    </lineage>
</organism>
<feature type="transmembrane region" description="Helical" evidence="7">
    <location>
        <begin position="291"/>
        <end position="309"/>
    </location>
</feature>
<dbReference type="SUPFAM" id="SSF103473">
    <property type="entry name" value="MFS general substrate transporter"/>
    <property type="match status" value="1"/>
</dbReference>
<dbReference type="RefSeq" id="WP_273987565.1">
    <property type="nucleotide sequence ID" value="NZ_BAABQT010000002.1"/>
</dbReference>
<evidence type="ECO:0000256" key="5">
    <source>
        <dbReference type="ARBA" id="ARBA00023136"/>
    </source>
</evidence>
<feature type="transmembrane region" description="Helical" evidence="7">
    <location>
        <begin position="127"/>
        <end position="148"/>
    </location>
</feature>
<dbReference type="InterPro" id="IPR036259">
    <property type="entry name" value="MFS_trans_sf"/>
</dbReference>
<dbReference type="PROSITE" id="PS50850">
    <property type="entry name" value="MFS"/>
    <property type="match status" value="1"/>
</dbReference>
<evidence type="ECO:0000256" key="2">
    <source>
        <dbReference type="ARBA" id="ARBA00022475"/>
    </source>
</evidence>
<dbReference type="InterPro" id="IPR020846">
    <property type="entry name" value="MFS_dom"/>
</dbReference>
<keyword evidence="5 7" id="KW-0472">Membrane</keyword>
<comment type="subcellular location">
    <subcellularLocation>
        <location evidence="1">Cell membrane</location>
        <topology evidence="1">Multi-pass membrane protein</topology>
    </subcellularLocation>
</comment>
<dbReference type="PANTHER" id="PTHR43124">
    <property type="entry name" value="PURINE EFFLUX PUMP PBUE"/>
    <property type="match status" value="1"/>
</dbReference>
<keyword evidence="2" id="KW-1003">Cell membrane</keyword>
<feature type="transmembrane region" description="Helical" evidence="7">
    <location>
        <begin position="160"/>
        <end position="181"/>
    </location>
</feature>
<feature type="transmembrane region" description="Helical" evidence="7">
    <location>
        <begin position="223"/>
        <end position="243"/>
    </location>
</feature>
<evidence type="ECO:0000313" key="10">
    <source>
        <dbReference type="Proteomes" id="UP001217044"/>
    </source>
</evidence>
<dbReference type="PANTHER" id="PTHR43124:SF3">
    <property type="entry name" value="CHLORAMPHENICOL EFFLUX PUMP RV0191"/>
    <property type="match status" value="1"/>
</dbReference>
<evidence type="ECO:0000259" key="8">
    <source>
        <dbReference type="PROSITE" id="PS50850"/>
    </source>
</evidence>
<feature type="transmembrane region" description="Helical" evidence="7">
    <location>
        <begin position="255"/>
        <end position="279"/>
    </location>
</feature>
<evidence type="ECO:0000256" key="6">
    <source>
        <dbReference type="SAM" id="MobiDB-lite"/>
    </source>
</evidence>
<keyword evidence="4 7" id="KW-1133">Transmembrane helix</keyword>